<proteinExistence type="predicted"/>
<accession>A0A4Y2DPQ0</accession>
<organism evidence="1 2">
    <name type="scientific">Araneus ventricosus</name>
    <name type="common">Orbweaver spider</name>
    <name type="synonym">Epeira ventricosa</name>
    <dbReference type="NCBI Taxonomy" id="182803"/>
    <lineage>
        <taxon>Eukaryota</taxon>
        <taxon>Metazoa</taxon>
        <taxon>Ecdysozoa</taxon>
        <taxon>Arthropoda</taxon>
        <taxon>Chelicerata</taxon>
        <taxon>Arachnida</taxon>
        <taxon>Araneae</taxon>
        <taxon>Araneomorphae</taxon>
        <taxon>Entelegynae</taxon>
        <taxon>Araneoidea</taxon>
        <taxon>Araneidae</taxon>
        <taxon>Araneus</taxon>
    </lineage>
</organism>
<gene>
    <name evidence="1" type="ORF">AVEN_151726_1</name>
</gene>
<protein>
    <submittedName>
        <fullName evidence="1">Uncharacterized protein</fullName>
    </submittedName>
</protein>
<comment type="caution">
    <text evidence="1">The sequence shown here is derived from an EMBL/GenBank/DDBJ whole genome shotgun (WGS) entry which is preliminary data.</text>
</comment>
<dbReference type="Proteomes" id="UP000499080">
    <property type="component" value="Unassembled WGS sequence"/>
</dbReference>
<sequence>MIVQSLKKNIIKSLNVSMIRLYASDHLGLLCDDNAPVRRSLLVSNYLSKRHFSVLLQPAYSSDIDAFSSDEDFLLSKEVRRAAKKALEDVAKERLHLHLCMNSNKNA</sequence>
<name>A0A4Y2DPQ0_ARAVE</name>
<dbReference type="EMBL" id="BGPR01000399">
    <property type="protein sequence ID" value="GBM18187.1"/>
    <property type="molecule type" value="Genomic_DNA"/>
</dbReference>
<dbReference type="AlphaFoldDB" id="A0A4Y2DPQ0"/>
<evidence type="ECO:0000313" key="1">
    <source>
        <dbReference type="EMBL" id="GBM18187.1"/>
    </source>
</evidence>
<keyword evidence="2" id="KW-1185">Reference proteome</keyword>
<evidence type="ECO:0000313" key="2">
    <source>
        <dbReference type="Proteomes" id="UP000499080"/>
    </source>
</evidence>
<reference evidence="1 2" key="1">
    <citation type="journal article" date="2019" name="Sci. Rep.">
        <title>Orb-weaving spider Araneus ventricosus genome elucidates the spidroin gene catalogue.</title>
        <authorList>
            <person name="Kono N."/>
            <person name="Nakamura H."/>
            <person name="Ohtoshi R."/>
            <person name="Moran D.A.P."/>
            <person name="Shinohara A."/>
            <person name="Yoshida Y."/>
            <person name="Fujiwara M."/>
            <person name="Mori M."/>
            <person name="Tomita M."/>
            <person name="Arakawa K."/>
        </authorList>
    </citation>
    <scope>NUCLEOTIDE SEQUENCE [LARGE SCALE GENOMIC DNA]</scope>
</reference>